<dbReference type="Gene3D" id="1.10.10.10">
    <property type="entry name" value="Winged helix-like DNA-binding domain superfamily/Winged helix DNA-binding domain"/>
    <property type="match status" value="1"/>
</dbReference>
<dbReference type="SMART" id="SM00421">
    <property type="entry name" value="HTH_LUXR"/>
    <property type="match status" value="1"/>
</dbReference>
<evidence type="ECO:0000256" key="3">
    <source>
        <dbReference type="ARBA" id="ARBA00023163"/>
    </source>
</evidence>
<feature type="domain" description="HTH luxR-type" evidence="4">
    <location>
        <begin position="868"/>
        <end position="933"/>
    </location>
</feature>
<evidence type="ECO:0000256" key="1">
    <source>
        <dbReference type="ARBA" id="ARBA00023015"/>
    </source>
</evidence>
<dbReference type="AlphaFoldDB" id="A0A238XL72"/>
<dbReference type="PRINTS" id="PR00038">
    <property type="entry name" value="HTHLUXR"/>
</dbReference>
<keyword evidence="3" id="KW-0804">Transcription</keyword>
<keyword evidence="2" id="KW-0238">DNA-binding</keyword>
<dbReference type="Pfam" id="PF00196">
    <property type="entry name" value="GerE"/>
    <property type="match status" value="1"/>
</dbReference>
<proteinExistence type="predicted"/>
<reference evidence="6" key="1">
    <citation type="submission" date="2017-06" db="EMBL/GenBank/DDBJ databases">
        <authorList>
            <person name="Varghese N."/>
            <person name="Submissions S."/>
        </authorList>
    </citation>
    <scope>NUCLEOTIDE SEQUENCE [LARGE SCALE GENOMIC DNA]</scope>
    <source>
        <strain evidence="6">DSM 44485</strain>
    </source>
</reference>
<dbReference type="PROSITE" id="PS00622">
    <property type="entry name" value="HTH_LUXR_1"/>
    <property type="match status" value="1"/>
</dbReference>
<dbReference type="EMBL" id="FZNP01000004">
    <property type="protein sequence ID" value="SNR59213.1"/>
    <property type="molecule type" value="Genomic_DNA"/>
</dbReference>
<evidence type="ECO:0000313" key="5">
    <source>
        <dbReference type="EMBL" id="SNR59213.1"/>
    </source>
</evidence>
<keyword evidence="6" id="KW-1185">Reference proteome</keyword>
<gene>
    <name evidence="5" type="ORF">SAMN06265355_104430</name>
</gene>
<dbReference type="Pfam" id="PF13191">
    <property type="entry name" value="AAA_16"/>
    <property type="match status" value="1"/>
</dbReference>
<dbReference type="CDD" id="cd06170">
    <property type="entry name" value="LuxR_C_like"/>
    <property type="match status" value="1"/>
</dbReference>
<keyword evidence="1" id="KW-0805">Transcription regulation</keyword>
<name>A0A238XL72_9ACTN</name>
<dbReference type="SUPFAM" id="SSF52540">
    <property type="entry name" value="P-loop containing nucleoside triphosphate hydrolases"/>
    <property type="match status" value="1"/>
</dbReference>
<accession>A0A238XL72</accession>
<organism evidence="5 6">
    <name type="scientific">Actinomadura mexicana</name>
    <dbReference type="NCBI Taxonomy" id="134959"/>
    <lineage>
        <taxon>Bacteria</taxon>
        <taxon>Bacillati</taxon>
        <taxon>Actinomycetota</taxon>
        <taxon>Actinomycetes</taxon>
        <taxon>Streptosporangiales</taxon>
        <taxon>Thermomonosporaceae</taxon>
        <taxon>Actinomadura</taxon>
    </lineage>
</organism>
<dbReference type="InterPro" id="IPR000792">
    <property type="entry name" value="Tscrpt_reg_LuxR_C"/>
</dbReference>
<dbReference type="InterPro" id="IPR011990">
    <property type="entry name" value="TPR-like_helical_dom_sf"/>
</dbReference>
<evidence type="ECO:0000313" key="6">
    <source>
        <dbReference type="Proteomes" id="UP000198420"/>
    </source>
</evidence>
<dbReference type="InterPro" id="IPR016032">
    <property type="entry name" value="Sig_transdc_resp-reg_C-effctor"/>
</dbReference>
<dbReference type="InterPro" id="IPR027417">
    <property type="entry name" value="P-loop_NTPase"/>
</dbReference>
<dbReference type="SUPFAM" id="SSF46894">
    <property type="entry name" value="C-terminal effector domain of the bipartite response regulators"/>
    <property type="match status" value="1"/>
</dbReference>
<dbReference type="PROSITE" id="PS50043">
    <property type="entry name" value="HTH_LUXR_2"/>
    <property type="match status" value="1"/>
</dbReference>
<protein>
    <submittedName>
        <fullName evidence="5">Regulatory protein, luxR family</fullName>
    </submittedName>
</protein>
<evidence type="ECO:0000259" key="4">
    <source>
        <dbReference type="PROSITE" id="PS50043"/>
    </source>
</evidence>
<dbReference type="PANTHER" id="PTHR44688:SF16">
    <property type="entry name" value="DNA-BINDING TRANSCRIPTIONAL ACTIVATOR DEVR_DOSR"/>
    <property type="match status" value="1"/>
</dbReference>
<dbReference type="GO" id="GO:0006355">
    <property type="term" value="P:regulation of DNA-templated transcription"/>
    <property type="evidence" value="ECO:0007669"/>
    <property type="project" value="InterPro"/>
</dbReference>
<dbReference type="GO" id="GO:0003677">
    <property type="term" value="F:DNA binding"/>
    <property type="evidence" value="ECO:0007669"/>
    <property type="project" value="UniProtKB-KW"/>
</dbReference>
<dbReference type="SUPFAM" id="SSF48452">
    <property type="entry name" value="TPR-like"/>
    <property type="match status" value="1"/>
</dbReference>
<sequence>MDKLVERDEEEKTFVKVYGECAASGSRIIAISGSLASGKTALLRSFAQGGADAGATVLEATASSFERDHPLGVIDQMLRGRRLSSPGAEREIRALFEGVDEAAPRVDESGNLGQISLSTLNLLHTAFQHLASGQPLVVCVDDAHFTDIESLHYLLALMRRMGSAPIVFVLSFCPGMGRNSVQRVVQAEMLRMPNCVHMPLKPLSVTGVATILGEVIGIERAGRLAAYCRDISGGKPLLVHAFAEDCTVADDVPEPGGEPARHGSPVPGPVFGHAVLSCLYRSEPVVLELAQAIAVLGACGSPAVVARFCDMAPESVRQVVASAGLEGLLDCDFVGRPSVRKAVMSSIPPDERRAMHAHAAHLLRDEGAPALAMAEHLMLVEERIPWANKVLREAADQALVNGNREAAIGHLRKAHHACAGGREQADISAKLADIMRHHNPGAVKRYLPDLVAAIGNGHLDGQQSVQVITDLLWHGEVDQAAKVLALMRDRASSQATEHTHSCGDQLRLWLPLTYPGIAPVAGHGGADPVDVMAPARAPEHRAAAALGAVLRGTPAVDPVRTAETILQEAGAGVASPAASVASLVALIYSDRLDQASVWCDSLLACANDRQGLVWKAMYTSARAAVSYRLGDLAKAERQAREALALMPAESWGTALVVPLAFLVHSLTAMGRYKDAESYLKFPVPGAALETLGGLHYLSARGHFSLAAGRYEAALRDFLACGDRMRTWDVDCPAAVPWRTDAAQAYVCSGLVPQARELIAEQLALLPAGPSRTRGMTYRVQAATLDLAERRPVLLRAASVFESCGDSLGLAYALTDLSHACMALGDCGQAQLKARRARVLAEECCAAPLQGSLAAVRDDGAPAQGMGERRRSAPHLSRAELRVAELAASGSTNEQISRKLFITVSTVEQHLTRVYRKLAIRRRTELSSRLPELVR</sequence>
<dbReference type="InterPro" id="IPR041664">
    <property type="entry name" value="AAA_16"/>
</dbReference>
<dbReference type="InterPro" id="IPR036388">
    <property type="entry name" value="WH-like_DNA-bd_sf"/>
</dbReference>
<dbReference type="Proteomes" id="UP000198420">
    <property type="component" value="Unassembled WGS sequence"/>
</dbReference>
<dbReference type="Gene3D" id="1.25.40.10">
    <property type="entry name" value="Tetratricopeptide repeat domain"/>
    <property type="match status" value="1"/>
</dbReference>
<dbReference type="PANTHER" id="PTHR44688">
    <property type="entry name" value="DNA-BINDING TRANSCRIPTIONAL ACTIVATOR DEVR_DOSR"/>
    <property type="match status" value="1"/>
</dbReference>
<evidence type="ECO:0000256" key="2">
    <source>
        <dbReference type="ARBA" id="ARBA00023125"/>
    </source>
</evidence>